<comment type="caution">
    <text evidence="1">The sequence shown here is derived from an EMBL/GenBank/DDBJ whole genome shotgun (WGS) entry which is preliminary data.</text>
</comment>
<name>Q1K1E3_DESA6</name>
<dbReference type="AlphaFoldDB" id="Q1K1E3"/>
<keyword evidence="2" id="KW-1185">Reference proteome</keyword>
<dbReference type="Proteomes" id="UP000005695">
    <property type="component" value="Unassembled WGS sequence"/>
</dbReference>
<dbReference type="EMBL" id="AAEW02000005">
    <property type="protein sequence ID" value="EAT16445.1"/>
    <property type="molecule type" value="Genomic_DNA"/>
</dbReference>
<dbReference type="PROSITE" id="PS51257">
    <property type="entry name" value="PROKAR_LIPOPROTEIN"/>
    <property type="match status" value="1"/>
</dbReference>
<evidence type="ECO:0000313" key="2">
    <source>
        <dbReference type="Proteomes" id="UP000005695"/>
    </source>
</evidence>
<gene>
    <name evidence="1" type="ORF">Dace_1909</name>
</gene>
<accession>Q1K1E3</accession>
<organism evidence="1 2">
    <name type="scientific">Desulfuromonas acetoxidans (strain DSM 684 / 11070)</name>
    <dbReference type="NCBI Taxonomy" id="281689"/>
    <lineage>
        <taxon>Bacteria</taxon>
        <taxon>Pseudomonadati</taxon>
        <taxon>Thermodesulfobacteriota</taxon>
        <taxon>Desulfuromonadia</taxon>
        <taxon>Desulfuromonadales</taxon>
        <taxon>Desulfuromonadaceae</taxon>
        <taxon>Desulfuromonas</taxon>
    </lineage>
</organism>
<reference evidence="1" key="2">
    <citation type="submission" date="2006-05" db="EMBL/GenBank/DDBJ databases">
        <title>Sequencing of the draft genome and assembly of Desulfuromonas acetoxidans DSM 684.</title>
        <authorList>
            <consortium name="US DOE Joint Genome Institute (JGI-PGF)"/>
            <person name="Copeland A."/>
            <person name="Lucas S."/>
            <person name="Lapidus A."/>
            <person name="Barry K."/>
            <person name="Detter J.C."/>
            <person name="Glavina del Rio T."/>
            <person name="Hammon N."/>
            <person name="Israni S."/>
            <person name="Dalin E."/>
            <person name="Tice H."/>
            <person name="Bruce D."/>
            <person name="Pitluck S."/>
            <person name="Richardson P."/>
        </authorList>
    </citation>
    <scope>NUCLEOTIDE SEQUENCE [LARGE SCALE GENOMIC DNA]</scope>
    <source>
        <strain evidence="1">DSM 684</strain>
    </source>
</reference>
<evidence type="ECO:0000313" key="1">
    <source>
        <dbReference type="EMBL" id="EAT16445.1"/>
    </source>
</evidence>
<dbReference type="Gene3D" id="2.50.20.10">
    <property type="entry name" value="Lipoprotein localisation LolA/LolB/LppX"/>
    <property type="match status" value="1"/>
</dbReference>
<protein>
    <recommendedName>
        <fullName evidence="3">DUF4292 domain-containing protein</fullName>
    </recommendedName>
</protein>
<dbReference type="RefSeq" id="WP_005999123.1">
    <property type="nucleotide sequence ID" value="NZ_AAEW02000005.1"/>
</dbReference>
<proteinExistence type="predicted"/>
<dbReference type="OrthoDB" id="5405540at2"/>
<sequence>MKRFVWIIVIVLLTACQPRPVTRPLSVSTAQQLDVLRQLAYRQNSLSALAEVKVTQQGKHWSTTQGLLVERPLRLRVDAINFFGQLLFQMAVSGPDLQAYVPSDNQYYSGMATLDKVQRFTGLPLSVADLVASLLYSLPPGVLESGEVVAQPQGLDFIVAPGVRYEVVFSGRLLHRVRYRIDDYIMYDILYSQWGDDGFPRRLELSVDSSLTQVVIQFEDVEINPQIKAEKFHLTIPDHAELMPLDEVEPVDESSNNL</sequence>
<evidence type="ECO:0008006" key="3">
    <source>
        <dbReference type="Google" id="ProtNLM"/>
    </source>
</evidence>
<reference evidence="1" key="1">
    <citation type="submission" date="2006-05" db="EMBL/GenBank/DDBJ databases">
        <title>Annotation of the draft genome assembly of Desulfuromonas acetoxidans DSM 684.</title>
        <authorList>
            <consortium name="US DOE Joint Genome Institute (JGI-ORNL)"/>
            <person name="Larimer F."/>
            <person name="Land M."/>
            <person name="Hauser L."/>
        </authorList>
    </citation>
    <scope>NUCLEOTIDE SEQUENCE [LARGE SCALE GENOMIC DNA]</scope>
    <source>
        <strain evidence="1">DSM 684</strain>
    </source>
</reference>